<proteinExistence type="predicted"/>
<dbReference type="Pfam" id="PF00169">
    <property type="entry name" value="PH"/>
    <property type="match status" value="1"/>
</dbReference>
<evidence type="ECO:0000259" key="1">
    <source>
        <dbReference type="PROSITE" id="PS50003"/>
    </source>
</evidence>
<dbReference type="InterPro" id="IPR001849">
    <property type="entry name" value="PH_domain"/>
</dbReference>
<evidence type="ECO:0000313" key="2">
    <source>
        <dbReference type="EMBL" id="KAK5576255.1"/>
    </source>
</evidence>
<dbReference type="AlphaFoldDB" id="A0AAN7U151"/>
<dbReference type="GO" id="GO:0005829">
    <property type="term" value="C:cytosol"/>
    <property type="evidence" value="ECO:0007669"/>
    <property type="project" value="UniProtKB-ARBA"/>
</dbReference>
<name>A0AAN7U151_9MYCE</name>
<dbReference type="PROSITE" id="PS50003">
    <property type="entry name" value="PH_DOMAIN"/>
    <property type="match status" value="1"/>
</dbReference>
<comment type="caution">
    <text evidence="2">The sequence shown here is derived from an EMBL/GenBank/DDBJ whole genome shotgun (WGS) entry which is preliminary data.</text>
</comment>
<accession>A0AAN7U151</accession>
<sequence length="331" mass="38360">MSASAAPIKHEGFLTKEGGGFKSWKKRWFILKGGDLSYYKTKGELVPLGVIHLNTSGHIKNSDRKKRVNGFEVQTPSRTYFLCSETEEERFTYVAELSFEMKFNNISPTKQPQQFVGFTTSNNDNINQQLNQVLILLQTLQSQSKKIASFQNQTYEWNLKHHQNLKNVLKSFNRLNSIIDCKGTKNELNDQSNNENNNELGELSFHQKIINAYNPLDPFSEELQHLIMQIDKSLFIQLRDDSIEIVYPFILKWLKENSSLAIIVLSLVIIWECSIKFNHLFGIKKFKDINKKILQCLDDFENKGIITTLINQGVFPFSEDEFNNLKFFLNS</sequence>
<feature type="domain" description="PH" evidence="1">
    <location>
        <begin position="7"/>
        <end position="102"/>
    </location>
</feature>
<evidence type="ECO:0000313" key="3">
    <source>
        <dbReference type="Proteomes" id="UP001344447"/>
    </source>
</evidence>
<gene>
    <name evidence="2" type="ORF">RB653_007396</name>
</gene>
<organism evidence="2 3">
    <name type="scientific">Dictyostelium firmibasis</name>
    <dbReference type="NCBI Taxonomy" id="79012"/>
    <lineage>
        <taxon>Eukaryota</taxon>
        <taxon>Amoebozoa</taxon>
        <taxon>Evosea</taxon>
        <taxon>Eumycetozoa</taxon>
        <taxon>Dictyostelia</taxon>
        <taxon>Dictyosteliales</taxon>
        <taxon>Dictyosteliaceae</taxon>
        <taxon>Dictyostelium</taxon>
    </lineage>
</organism>
<dbReference type="EMBL" id="JAVFKY010000005">
    <property type="protein sequence ID" value="KAK5576255.1"/>
    <property type="molecule type" value="Genomic_DNA"/>
</dbReference>
<dbReference type="SMART" id="SM00233">
    <property type="entry name" value="PH"/>
    <property type="match status" value="1"/>
</dbReference>
<dbReference type="FunFam" id="2.30.29.30:FF:000286">
    <property type="entry name" value="PH-protein kinase domain containing protein"/>
    <property type="match status" value="1"/>
</dbReference>
<dbReference type="GO" id="GO:0005547">
    <property type="term" value="F:phosphatidylinositol-3,4,5-trisphosphate binding"/>
    <property type="evidence" value="ECO:0007669"/>
    <property type="project" value="UniProtKB-ARBA"/>
</dbReference>
<dbReference type="InterPro" id="IPR051707">
    <property type="entry name" value="PI-Interact_SigTrans_Reg"/>
</dbReference>
<reference evidence="2 3" key="1">
    <citation type="submission" date="2023-11" db="EMBL/GenBank/DDBJ databases">
        <title>Dfirmibasis_genome.</title>
        <authorList>
            <person name="Edelbroek B."/>
            <person name="Kjellin J."/>
            <person name="Jerlstrom-Hultqvist J."/>
            <person name="Soderbom F."/>
        </authorList>
    </citation>
    <scope>NUCLEOTIDE SEQUENCE [LARGE SCALE GENOMIC DNA]</scope>
    <source>
        <strain evidence="2 3">TNS-C-14</strain>
    </source>
</reference>
<dbReference type="Proteomes" id="UP001344447">
    <property type="component" value="Unassembled WGS sequence"/>
</dbReference>
<dbReference type="Gene3D" id="2.30.29.30">
    <property type="entry name" value="Pleckstrin-homology domain (PH domain)/Phosphotyrosine-binding domain (PTB)"/>
    <property type="match status" value="1"/>
</dbReference>
<dbReference type="SUPFAM" id="SSF50729">
    <property type="entry name" value="PH domain-like"/>
    <property type="match status" value="1"/>
</dbReference>
<dbReference type="PANTHER" id="PTHR14336">
    <property type="entry name" value="TANDEM PH DOMAIN CONTAINING PROTEIN"/>
    <property type="match status" value="1"/>
</dbReference>
<keyword evidence="3" id="KW-1185">Reference proteome</keyword>
<protein>
    <recommendedName>
        <fullName evidence="1">PH domain-containing protein</fullName>
    </recommendedName>
</protein>
<dbReference type="InterPro" id="IPR011993">
    <property type="entry name" value="PH-like_dom_sf"/>
</dbReference>